<accession>A0A944GU75</accession>
<reference evidence="2" key="1">
    <citation type="submission" date="2018-08" db="EMBL/GenBank/DDBJ databases">
        <authorList>
            <person name="Jin W."/>
            <person name="Wang H."/>
            <person name="Yang Y."/>
            <person name="Li M."/>
            <person name="Liu J."/>
        </authorList>
    </citation>
    <scope>NUCLEOTIDE SEQUENCE</scope>
    <source>
        <strain evidence="2">AESS21</strain>
    </source>
</reference>
<proteinExistence type="predicted"/>
<dbReference type="RefSeq" id="WP_213217877.1">
    <property type="nucleotide sequence ID" value="NZ_QTKU01000005.1"/>
</dbReference>
<dbReference type="SUPFAM" id="SSF75304">
    <property type="entry name" value="Amidase signature (AS) enzymes"/>
    <property type="match status" value="1"/>
</dbReference>
<evidence type="ECO:0000313" key="2">
    <source>
        <dbReference type="EMBL" id="MBS8262583.1"/>
    </source>
</evidence>
<dbReference type="PANTHER" id="PTHR11895:SF176">
    <property type="entry name" value="AMIDASE AMID-RELATED"/>
    <property type="match status" value="1"/>
</dbReference>
<dbReference type="EMBL" id="QTKU01000005">
    <property type="protein sequence ID" value="MBS8262583.1"/>
    <property type="molecule type" value="Genomic_DNA"/>
</dbReference>
<evidence type="ECO:0000313" key="3">
    <source>
        <dbReference type="Proteomes" id="UP000705379"/>
    </source>
</evidence>
<dbReference type="InterPro" id="IPR000120">
    <property type="entry name" value="Amidase"/>
</dbReference>
<evidence type="ECO:0000259" key="1">
    <source>
        <dbReference type="Pfam" id="PF01425"/>
    </source>
</evidence>
<gene>
    <name evidence="2" type="ORF">DYI23_20325</name>
</gene>
<feature type="domain" description="Amidase" evidence="1">
    <location>
        <begin position="19"/>
        <end position="415"/>
    </location>
</feature>
<reference evidence="2" key="2">
    <citation type="journal article" date="2021" name="Microorganisms">
        <title>Bacterial Dimethylsulfoniopropionate Biosynthesis in the East China Sea.</title>
        <authorList>
            <person name="Liu J."/>
            <person name="Zhang Y."/>
            <person name="Liu J."/>
            <person name="Zhong H."/>
            <person name="Williams B.T."/>
            <person name="Zheng Y."/>
            <person name="Curson A.R.J."/>
            <person name="Sun C."/>
            <person name="Sun H."/>
            <person name="Song D."/>
            <person name="Wagner Mackenzie B."/>
            <person name="Bermejo Martinez A."/>
            <person name="Todd J.D."/>
            <person name="Zhang X.H."/>
        </authorList>
    </citation>
    <scope>NUCLEOTIDE SEQUENCE</scope>
    <source>
        <strain evidence="2">AESS21</strain>
    </source>
</reference>
<dbReference type="Gene3D" id="3.90.1300.10">
    <property type="entry name" value="Amidase signature (AS) domain"/>
    <property type="match status" value="1"/>
</dbReference>
<dbReference type="Pfam" id="PF01425">
    <property type="entry name" value="Amidase"/>
    <property type="match status" value="1"/>
</dbReference>
<sequence>MSARTDLAWSAETASERTERALARLAEDPAAASVFTRDLGRVAREQAARASSNASPLAGAITSIKALFDVAGETTTAGTKVLQGEPPAERDAPAIARLREAGAVFLGLTNMSEFAYSGLGLNPHYGTPDNPAYPGCAPGGSTSGGAVSVALGLCDIAIGSDTGGSLRIPAAFTGITGFKPTQATVPLTGGKPLSDTLDSFGPMARSVADCELAWQVMAGLPAAPEAPEASRLVVARNFGFDDMDPVIAEGFEAILPALRDAGFEIVERDLGCIDLYGKFAPWQMTSVESRAHYEDLFQGRAEDFDPRVHSRMSRADELDAVSYRQALNNRNAFAEAFAAELGGHFLLLPTTPLLPPTVSDLSDDAEFGRANLLSLRNPSLANCADGCSLAMPYGHNDLTLSAMLIGARNNDAALLACGKAVEAVLTRLGERAAP</sequence>
<dbReference type="InterPro" id="IPR023631">
    <property type="entry name" value="Amidase_dom"/>
</dbReference>
<dbReference type="InterPro" id="IPR036928">
    <property type="entry name" value="AS_sf"/>
</dbReference>
<organism evidence="2 3">
    <name type="scientific">Roseibium polysiphoniae</name>
    <dbReference type="NCBI Taxonomy" id="2571221"/>
    <lineage>
        <taxon>Bacteria</taxon>
        <taxon>Pseudomonadati</taxon>
        <taxon>Pseudomonadota</taxon>
        <taxon>Alphaproteobacteria</taxon>
        <taxon>Hyphomicrobiales</taxon>
        <taxon>Stappiaceae</taxon>
        <taxon>Roseibium</taxon>
    </lineage>
</organism>
<comment type="caution">
    <text evidence="2">The sequence shown here is derived from an EMBL/GenBank/DDBJ whole genome shotgun (WGS) entry which is preliminary data.</text>
</comment>
<dbReference type="GO" id="GO:0003824">
    <property type="term" value="F:catalytic activity"/>
    <property type="evidence" value="ECO:0007669"/>
    <property type="project" value="InterPro"/>
</dbReference>
<dbReference type="PANTHER" id="PTHR11895">
    <property type="entry name" value="TRANSAMIDASE"/>
    <property type="match status" value="1"/>
</dbReference>
<dbReference type="Proteomes" id="UP000705379">
    <property type="component" value="Unassembled WGS sequence"/>
</dbReference>
<dbReference type="AlphaFoldDB" id="A0A944GU75"/>
<protein>
    <submittedName>
        <fullName evidence="2">Amidase</fullName>
    </submittedName>
</protein>
<name>A0A944GU75_9HYPH</name>